<dbReference type="Proteomes" id="UP000824120">
    <property type="component" value="Chromosome 4"/>
</dbReference>
<organism evidence="2 3">
    <name type="scientific">Solanum commersonii</name>
    <name type="common">Commerson's wild potato</name>
    <name type="synonym">Commerson's nightshade</name>
    <dbReference type="NCBI Taxonomy" id="4109"/>
    <lineage>
        <taxon>Eukaryota</taxon>
        <taxon>Viridiplantae</taxon>
        <taxon>Streptophyta</taxon>
        <taxon>Embryophyta</taxon>
        <taxon>Tracheophyta</taxon>
        <taxon>Spermatophyta</taxon>
        <taxon>Magnoliopsida</taxon>
        <taxon>eudicotyledons</taxon>
        <taxon>Gunneridae</taxon>
        <taxon>Pentapetalae</taxon>
        <taxon>asterids</taxon>
        <taxon>lamiids</taxon>
        <taxon>Solanales</taxon>
        <taxon>Solanaceae</taxon>
        <taxon>Solanoideae</taxon>
        <taxon>Solaneae</taxon>
        <taxon>Solanum</taxon>
    </lineage>
</organism>
<dbReference type="PANTHER" id="PTHR45749:SF37">
    <property type="entry name" value="OS05G0311600 PROTEIN"/>
    <property type="match status" value="1"/>
</dbReference>
<feature type="domain" description="TTF-type" evidence="1">
    <location>
        <begin position="23"/>
        <end position="97"/>
    </location>
</feature>
<sequence length="97" mass="11490">MYLQNGPFQPKNHQFPQSNFYSDLRRFNAEWFREYDWLEYSVTKDAAFCLYCYLFQDESINQGGGNVFSTIGFTSWNKKCNLDEHIGKPNSVHSQSR</sequence>
<protein>
    <recommendedName>
        <fullName evidence="1">TTF-type domain-containing protein</fullName>
    </recommendedName>
</protein>
<dbReference type="AlphaFoldDB" id="A0A9J5ZL84"/>
<proteinExistence type="predicted"/>
<dbReference type="InterPro" id="IPR006580">
    <property type="entry name" value="Znf_TTF"/>
</dbReference>
<evidence type="ECO:0000313" key="2">
    <source>
        <dbReference type="EMBL" id="KAG5612895.1"/>
    </source>
</evidence>
<reference evidence="2 3" key="1">
    <citation type="submission" date="2020-09" db="EMBL/GenBank/DDBJ databases">
        <title>De no assembly of potato wild relative species, Solanum commersonii.</title>
        <authorList>
            <person name="Cho K."/>
        </authorList>
    </citation>
    <scope>NUCLEOTIDE SEQUENCE [LARGE SCALE GENOMIC DNA]</scope>
    <source>
        <strain evidence="2">LZ3.2</strain>
        <tissue evidence="2">Leaf</tissue>
    </source>
</reference>
<gene>
    <name evidence="2" type="ORF">H5410_024176</name>
</gene>
<keyword evidence="3" id="KW-1185">Reference proteome</keyword>
<dbReference type="OrthoDB" id="1245066at2759"/>
<evidence type="ECO:0000259" key="1">
    <source>
        <dbReference type="SMART" id="SM00597"/>
    </source>
</evidence>
<dbReference type="PANTHER" id="PTHR45749">
    <property type="match status" value="1"/>
</dbReference>
<dbReference type="SMART" id="SM00597">
    <property type="entry name" value="ZnF_TTF"/>
    <property type="match status" value="1"/>
</dbReference>
<name>A0A9J5ZL84_SOLCO</name>
<dbReference type="EMBL" id="JACXVP010000004">
    <property type="protein sequence ID" value="KAG5612895.1"/>
    <property type="molecule type" value="Genomic_DNA"/>
</dbReference>
<accession>A0A9J5ZL84</accession>
<evidence type="ECO:0000313" key="3">
    <source>
        <dbReference type="Proteomes" id="UP000824120"/>
    </source>
</evidence>
<comment type="caution">
    <text evidence="2">The sequence shown here is derived from an EMBL/GenBank/DDBJ whole genome shotgun (WGS) entry which is preliminary data.</text>
</comment>